<organism evidence="1">
    <name type="scientific">marine metagenome</name>
    <dbReference type="NCBI Taxonomy" id="408172"/>
    <lineage>
        <taxon>unclassified sequences</taxon>
        <taxon>metagenomes</taxon>
        <taxon>ecological metagenomes</taxon>
    </lineage>
</organism>
<proteinExistence type="predicted"/>
<accession>A0A383APT2</accession>
<gene>
    <name evidence="1" type="ORF">METZ01_LOCUS462691</name>
</gene>
<name>A0A383APT2_9ZZZZ</name>
<protein>
    <submittedName>
        <fullName evidence="1">Uncharacterized protein</fullName>
    </submittedName>
</protein>
<reference evidence="1" key="1">
    <citation type="submission" date="2018-05" db="EMBL/GenBank/DDBJ databases">
        <authorList>
            <person name="Lanie J.A."/>
            <person name="Ng W.-L."/>
            <person name="Kazmierczak K.M."/>
            <person name="Andrzejewski T.M."/>
            <person name="Davidsen T.M."/>
            <person name="Wayne K.J."/>
            <person name="Tettelin H."/>
            <person name="Glass J.I."/>
            <person name="Rusch D."/>
            <person name="Podicherti R."/>
            <person name="Tsui H.-C.T."/>
            <person name="Winkler M.E."/>
        </authorList>
    </citation>
    <scope>NUCLEOTIDE SEQUENCE</scope>
</reference>
<evidence type="ECO:0000313" key="1">
    <source>
        <dbReference type="EMBL" id="SVE09837.1"/>
    </source>
</evidence>
<sequence>MRSTPWKLLGGLAVLAGSTLALLIARPIALPEHSAAHPSGVGATAPRLVPVLPEAWPLNLAAAASRVVEGVFISGDTFGNVLNRTGIPGSLIHQVVHAVEPDFEVQRIRSGRPYKIYFTPDDELLLFRYQPDEQQAIFIAKGTHGW</sequence>
<dbReference type="Gene3D" id="3.10.450.350">
    <property type="match status" value="1"/>
</dbReference>
<feature type="non-terminal residue" evidence="1">
    <location>
        <position position="146"/>
    </location>
</feature>
<dbReference type="EMBL" id="UINC01193976">
    <property type="protein sequence ID" value="SVE09837.1"/>
    <property type="molecule type" value="Genomic_DNA"/>
</dbReference>
<dbReference type="AlphaFoldDB" id="A0A383APT2"/>